<feature type="compositionally biased region" description="Polar residues" evidence="1">
    <location>
        <begin position="509"/>
        <end position="518"/>
    </location>
</feature>
<name>A0A1B1DVN6_9APIC</name>
<sequence length="556" mass="63486">MADEVSTKGLHCSIDRTTLKGYKSVLKGALLGKHYDADIVDGILHVWCCVSDIRGWESSKDERCDLLYYLAGAITYEKLQNKDDFGTIMNGLPNVLKTYFSNLEGCSIKENNNGEKFFAKMKLLGKYNLGPAEILEGQGDSSNVSCERCKKYLEEVMRAYGIVKGYCDLSTNITNCEGVRDGYRNKNPQDLYEAMYGKVELQRPEVLSEENCEQERLSSRQIYCQFQEALDQYKDEVSNMEDIKTAIDGILTSYGNHSYYGELSAKAFCLASQKKEKQKASSEDKYCTSLYYWLGDQLFSTMNNSTEFSKAMSEVYNKLEQLKGLETEGKCEVMYPNDNINLETFNHMKPILDYYHDYTTIKKCVDDPQASEPKCTTEYERYLKEVLSAYDYMSIKCPKEDVSNNKEWCTDFKKMTATHSREELLKLKCSLKHTSDCPSNAVAAAISGTLATTIGLPVIGYALYKYDFLPPWIKNTFFGNTFGRNSNTRNRRSTKHHFDTFTEDSLTYDSTETTTRGSTIDDDRTEYSAPYTATASSREAGREQQQRRRKNISYHA</sequence>
<dbReference type="Pfam" id="PF05795">
    <property type="entry name" value="Plasmodium_Vir"/>
    <property type="match status" value="1"/>
</dbReference>
<organism evidence="2 3">
    <name type="scientific">Plasmodium coatneyi</name>
    <dbReference type="NCBI Taxonomy" id="208452"/>
    <lineage>
        <taxon>Eukaryota</taxon>
        <taxon>Sar</taxon>
        <taxon>Alveolata</taxon>
        <taxon>Apicomplexa</taxon>
        <taxon>Aconoidasida</taxon>
        <taxon>Haemosporida</taxon>
        <taxon>Plasmodiidae</taxon>
        <taxon>Plasmodium</taxon>
    </lineage>
</organism>
<dbReference type="EMBL" id="CP016243">
    <property type="protein sequence ID" value="ANQ06838.1"/>
    <property type="molecule type" value="Genomic_DNA"/>
</dbReference>
<dbReference type="GeneID" id="30907922"/>
<protein>
    <submittedName>
        <fullName evidence="2">KIR protein</fullName>
    </submittedName>
</protein>
<feature type="non-terminal residue" evidence="2">
    <location>
        <position position="556"/>
    </location>
</feature>
<dbReference type="AlphaFoldDB" id="A0A1B1DVN6"/>
<dbReference type="VEuPathDB" id="PlasmoDB:PCOAH_00011960"/>
<gene>
    <name evidence="2" type="ORF">PCOAH_00011960</name>
</gene>
<reference evidence="3" key="1">
    <citation type="submission" date="2016-06" db="EMBL/GenBank/DDBJ databases">
        <title>First high quality genome sequence of Plasmodium coatneyi using continuous long reads from single molecule, real-time sequencing.</title>
        <authorList>
            <person name="Chien J.-T."/>
            <person name="Pakala S.B."/>
            <person name="Geraldo J.A."/>
            <person name="Lapp S.A."/>
            <person name="Barnwell J.W."/>
            <person name="Kissinger J.C."/>
            <person name="Galinski M.R."/>
            <person name="Humphrey J.C."/>
        </authorList>
    </citation>
    <scope>NUCLEOTIDE SEQUENCE [LARGE SCALE GENOMIC DNA]</scope>
    <source>
        <strain evidence="3">Hackeri</strain>
    </source>
</reference>
<dbReference type="Proteomes" id="UP000092716">
    <property type="component" value="Chromosome 5"/>
</dbReference>
<evidence type="ECO:0000313" key="3">
    <source>
        <dbReference type="Proteomes" id="UP000092716"/>
    </source>
</evidence>
<proteinExistence type="predicted"/>
<dbReference type="InterPro" id="IPR008780">
    <property type="entry name" value="Plasmodium_Vir"/>
</dbReference>
<accession>A0A1B1DVN6</accession>
<evidence type="ECO:0000256" key="1">
    <source>
        <dbReference type="SAM" id="MobiDB-lite"/>
    </source>
</evidence>
<keyword evidence="3" id="KW-1185">Reference proteome</keyword>
<dbReference type="RefSeq" id="XP_019913533.1">
    <property type="nucleotide sequence ID" value="XM_020058005.1"/>
</dbReference>
<dbReference type="KEGG" id="pcot:PCOAH_00011960"/>
<feature type="region of interest" description="Disordered" evidence="1">
    <location>
        <begin position="509"/>
        <end position="556"/>
    </location>
</feature>
<feature type="compositionally biased region" description="Basic residues" evidence="1">
    <location>
        <begin position="547"/>
        <end position="556"/>
    </location>
</feature>
<evidence type="ECO:0000313" key="2">
    <source>
        <dbReference type="EMBL" id="ANQ06838.1"/>
    </source>
</evidence>